<feature type="region of interest" description="Disordered" evidence="1">
    <location>
        <begin position="248"/>
        <end position="322"/>
    </location>
</feature>
<feature type="region of interest" description="Disordered" evidence="1">
    <location>
        <begin position="37"/>
        <end position="137"/>
    </location>
</feature>
<proteinExistence type="predicted"/>
<dbReference type="EMBL" id="MNBE01000157">
    <property type="protein sequence ID" value="OKP13066.1"/>
    <property type="molecule type" value="Genomic_DNA"/>
</dbReference>
<evidence type="ECO:0000256" key="1">
    <source>
        <dbReference type="SAM" id="MobiDB-lite"/>
    </source>
</evidence>
<feature type="compositionally biased region" description="Basic residues" evidence="1">
    <location>
        <begin position="118"/>
        <end position="130"/>
    </location>
</feature>
<dbReference type="AlphaFoldDB" id="A0A1Q5UKQ4"/>
<evidence type="ECO:0000313" key="2">
    <source>
        <dbReference type="EMBL" id="OKP13066.1"/>
    </source>
</evidence>
<name>A0A1Q5UKQ4_9EURO</name>
<gene>
    <name evidence="2" type="ORF">PENSUB_1166</name>
</gene>
<evidence type="ECO:0000313" key="3">
    <source>
        <dbReference type="Proteomes" id="UP000186955"/>
    </source>
</evidence>
<keyword evidence="3" id="KW-1185">Reference proteome</keyword>
<protein>
    <submittedName>
        <fullName evidence="2">Uncharacterized protein</fullName>
    </submittedName>
</protein>
<comment type="caution">
    <text evidence="2">The sequence shown here is derived from an EMBL/GenBank/DDBJ whole genome shotgun (WGS) entry which is preliminary data.</text>
</comment>
<reference evidence="2 3" key="1">
    <citation type="submission" date="2016-10" db="EMBL/GenBank/DDBJ databases">
        <title>Genome sequence of the ascomycete fungus Penicillium subrubescens.</title>
        <authorList>
            <person name="De Vries R.P."/>
            <person name="Peng M."/>
            <person name="Dilokpimol A."/>
            <person name="Hilden K."/>
            <person name="Makela M.R."/>
            <person name="Grigoriev I."/>
            <person name="Riley R."/>
            <person name="Granchi Z."/>
        </authorList>
    </citation>
    <scope>NUCLEOTIDE SEQUENCE [LARGE SCALE GENOMIC DNA]</scope>
    <source>
        <strain evidence="2 3">CBS 132785</strain>
    </source>
</reference>
<accession>A0A1Q5UKQ4</accession>
<sequence length="348" mass="40249">MPPVQHPYPGFFGPGKGIRALNGRLRNGHPHPILVNVQDGTSYPIRGPTTRCSSPTTPPAERRAYAAREEARKTKNHSPTRETSEGSASVPPQACHTHTHRVYSEREPQPEPEYLPQPHKHSTKHHRKAPKPVELPRRRDYDAESTWSTNVHVPWPAHHSYYHHHHHDHAAHPDHYTFKAPFNCHCPECYQATHRPVATDAPQPVEVTKENPVQTKYLYEHHPHSFGPHPVPVDPRVPCRCGYVHVEPAREQPSRPTSPDKHRKGHRKHSTEPGESRSHRHRRRRHRRHRRYTSDSFSDTTNDDVDDTSLESDEETRTAGEKVEYEVPSDWQFCSECCWGHPVFYIVR</sequence>
<feature type="compositionally biased region" description="Basic and acidic residues" evidence="1">
    <location>
        <begin position="60"/>
        <end position="84"/>
    </location>
</feature>
<feature type="compositionally biased region" description="Basic residues" evidence="1">
    <location>
        <begin position="278"/>
        <end position="291"/>
    </location>
</feature>
<dbReference type="Proteomes" id="UP000186955">
    <property type="component" value="Unassembled WGS sequence"/>
</dbReference>
<feature type="compositionally biased region" description="Acidic residues" evidence="1">
    <location>
        <begin position="301"/>
        <end position="314"/>
    </location>
</feature>
<dbReference type="OrthoDB" id="4365652at2759"/>
<organism evidence="2 3">
    <name type="scientific">Penicillium subrubescens</name>
    <dbReference type="NCBI Taxonomy" id="1316194"/>
    <lineage>
        <taxon>Eukaryota</taxon>
        <taxon>Fungi</taxon>
        <taxon>Dikarya</taxon>
        <taxon>Ascomycota</taxon>
        <taxon>Pezizomycotina</taxon>
        <taxon>Eurotiomycetes</taxon>
        <taxon>Eurotiomycetidae</taxon>
        <taxon>Eurotiales</taxon>
        <taxon>Aspergillaceae</taxon>
        <taxon>Penicillium</taxon>
    </lineage>
</organism>